<evidence type="ECO:0000256" key="1">
    <source>
        <dbReference type="SAM" id="Phobius"/>
    </source>
</evidence>
<evidence type="ECO:0008006" key="3">
    <source>
        <dbReference type="Google" id="ProtNLM"/>
    </source>
</evidence>
<dbReference type="Pfam" id="PF14316">
    <property type="entry name" value="DUF4381"/>
    <property type="match status" value="1"/>
</dbReference>
<protein>
    <recommendedName>
        <fullName evidence="3">DUF4381 domain-containing protein</fullName>
    </recommendedName>
</protein>
<feature type="transmembrane region" description="Helical" evidence="1">
    <location>
        <begin position="30"/>
        <end position="49"/>
    </location>
</feature>
<name>A0A679J4J4_9HYPH</name>
<evidence type="ECO:0000313" key="2">
    <source>
        <dbReference type="EMBL" id="CAA2101118.1"/>
    </source>
</evidence>
<accession>A0A679J4J4</accession>
<sequence>MNPLASPTDLTQLRGLHLPADAGSGAQGEVVLAIALGFVAALFVGLVRLMRARSKASVRASALRGLAETRALPPEARLIAQARLLRRLARTLAGDEAASTQGRDWAATLDRLFATDVFSKGAGRVLTEGLYRRSCPADVETLDSELSRLFARIRA</sequence>
<reference evidence="2" key="1">
    <citation type="submission" date="2019-12" db="EMBL/GenBank/DDBJ databases">
        <authorList>
            <person name="Cremers G."/>
        </authorList>
    </citation>
    <scope>NUCLEOTIDE SEQUENCE</scope>
    <source>
        <strain evidence="2">Mbul1</strain>
    </source>
</reference>
<gene>
    <name evidence="2" type="ORF">MBUL_01015</name>
</gene>
<proteinExistence type="predicted"/>
<keyword evidence="1" id="KW-0812">Transmembrane</keyword>
<keyword evidence="1" id="KW-1133">Transmembrane helix</keyword>
<dbReference type="EMBL" id="LR743504">
    <property type="protein sequence ID" value="CAA2101118.1"/>
    <property type="molecule type" value="Genomic_DNA"/>
</dbReference>
<dbReference type="InterPro" id="IPR025489">
    <property type="entry name" value="DUF4381"/>
</dbReference>
<organism evidence="2">
    <name type="scientific">Methylobacterium bullatum</name>
    <dbReference type="NCBI Taxonomy" id="570505"/>
    <lineage>
        <taxon>Bacteria</taxon>
        <taxon>Pseudomonadati</taxon>
        <taxon>Pseudomonadota</taxon>
        <taxon>Alphaproteobacteria</taxon>
        <taxon>Hyphomicrobiales</taxon>
        <taxon>Methylobacteriaceae</taxon>
        <taxon>Methylobacterium</taxon>
    </lineage>
</organism>
<dbReference type="AlphaFoldDB" id="A0A679J4J4"/>
<keyword evidence="1" id="KW-0472">Membrane</keyword>